<evidence type="ECO:0000313" key="1">
    <source>
        <dbReference type="EMBL" id="GIY82982.1"/>
    </source>
</evidence>
<reference evidence="1 2" key="1">
    <citation type="submission" date="2021-06" db="EMBL/GenBank/DDBJ databases">
        <title>Caerostris extrusa draft genome.</title>
        <authorList>
            <person name="Kono N."/>
            <person name="Arakawa K."/>
        </authorList>
    </citation>
    <scope>NUCLEOTIDE SEQUENCE [LARGE SCALE GENOMIC DNA]</scope>
</reference>
<sequence>MGWAIREQVSVCAFSADPLFSSQKVTWGKECLLFAPVIQEFRKVTCIPEVLSYGTLGEKNPIADGRCTFLGRNCLIFVASKLIFVILWHQKLILWHKVNFVASKLIFVAKVNLWHQS</sequence>
<dbReference type="AlphaFoldDB" id="A0AAV4WK10"/>
<evidence type="ECO:0000313" key="2">
    <source>
        <dbReference type="Proteomes" id="UP001054945"/>
    </source>
</evidence>
<dbReference type="EMBL" id="BPLR01016315">
    <property type="protein sequence ID" value="GIY82982.1"/>
    <property type="molecule type" value="Genomic_DNA"/>
</dbReference>
<proteinExistence type="predicted"/>
<organism evidence="1 2">
    <name type="scientific">Caerostris extrusa</name>
    <name type="common">Bark spider</name>
    <name type="synonym">Caerostris bankana</name>
    <dbReference type="NCBI Taxonomy" id="172846"/>
    <lineage>
        <taxon>Eukaryota</taxon>
        <taxon>Metazoa</taxon>
        <taxon>Ecdysozoa</taxon>
        <taxon>Arthropoda</taxon>
        <taxon>Chelicerata</taxon>
        <taxon>Arachnida</taxon>
        <taxon>Araneae</taxon>
        <taxon>Araneomorphae</taxon>
        <taxon>Entelegynae</taxon>
        <taxon>Araneoidea</taxon>
        <taxon>Araneidae</taxon>
        <taxon>Caerostris</taxon>
    </lineage>
</organism>
<accession>A0AAV4WK10</accession>
<gene>
    <name evidence="1" type="ORF">CEXT_644501</name>
</gene>
<name>A0AAV4WK10_CAEEX</name>
<comment type="caution">
    <text evidence="1">The sequence shown here is derived from an EMBL/GenBank/DDBJ whole genome shotgun (WGS) entry which is preliminary data.</text>
</comment>
<keyword evidence="2" id="KW-1185">Reference proteome</keyword>
<protein>
    <submittedName>
        <fullName evidence="1">Uncharacterized protein</fullName>
    </submittedName>
</protein>
<dbReference type="Proteomes" id="UP001054945">
    <property type="component" value="Unassembled WGS sequence"/>
</dbReference>